<proteinExistence type="predicted"/>
<dbReference type="OrthoDB" id="6418507at2759"/>
<organism evidence="1 2">
    <name type="scientific">Stegodyphus mimosarum</name>
    <name type="common">African social velvet spider</name>
    <dbReference type="NCBI Taxonomy" id="407821"/>
    <lineage>
        <taxon>Eukaryota</taxon>
        <taxon>Metazoa</taxon>
        <taxon>Ecdysozoa</taxon>
        <taxon>Arthropoda</taxon>
        <taxon>Chelicerata</taxon>
        <taxon>Arachnida</taxon>
        <taxon>Araneae</taxon>
        <taxon>Araneomorphae</taxon>
        <taxon>Entelegynae</taxon>
        <taxon>Eresoidea</taxon>
        <taxon>Eresidae</taxon>
        <taxon>Stegodyphus</taxon>
    </lineage>
</organism>
<name>A0A087UKK6_STEMI</name>
<sequence length="55" mass="6330">MRLRKDSYLKAIHCDNNHLKAGMQNMLTVFLTNAANVFLLDLSQDSSNMLEEQVF</sequence>
<feature type="non-terminal residue" evidence="1">
    <location>
        <position position="55"/>
    </location>
</feature>
<keyword evidence="2" id="KW-1185">Reference proteome</keyword>
<gene>
    <name evidence="1" type="ORF">X975_09679</name>
</gene>
<evidence type="ECO:0000313" key="1">
    <source>
        <dbReference type="EMBL" id="KFM77895.1"/>
    </source>
</evidence>
<evidence type="ECO:0000313" key="2">
    <source>
        <dbReference type="Proteomes" id="UP000054359"/>
    </source>
</evidence>
<protein>
    <submittedName>
        <fullName evidence="1">Uncharacterized protein</fullName>
    </submittedName>
</protein>
<accession>A0A087UKK6</accession>
<dbReference type="AlphaFoldDB" id="A0A087UKK6"/>
<dbReference type="STRING" id="407821.A0A087UKK6"/>
<dbReference type="EMBL" id="KK120266">
    <property type="protein sequence ID" value="KFM77895.1"/>
    <property type="molecule type" value="Genomic_DNA"/>
</dbReference>
<dbReference type="Proteomes" id="UP000054359">
    <property type="component" value="Unassembled WGS sequence"/>
</dbReference>
<reference evidence="1 2" key="1">
    <citation type="submission" date="2013-11" db="EMBL/GenBank/DDBJ databases">
        <title>Genome sequencing of Stegodyphus mimosarum.</title>
        <authorList>
            <person name="Bechsgaard J."/>
        </authorList>
    </citation>
    <scope>NUCLEOTIDE SEQUENCE [LARGE SCALE GENOMIC DNA]</scope>
</reference>